<comment type="caution">
    <text evidence="3">The sequence shown here is derived from an EMBL/GenBank/DDBJ whole genome shotgun (WGS) entry which is preliminary data.</text>
</comment>
<feature type="region of interest" description="Disordered" evidence="1">
    <location>
        <begin position="1"/>
        <end position="21"/>
    </location>
</feature>
<keyword evidence="4" id="KW-1185">Reference proteome</keyword>
<protein>
    <submittedName>
        <fullName evidence="3">Phage holin family protein</fullName>
    </submittedName>
</protein>
<dbReference type="InterPro" id="IPR009937">
    <property type="entry name" value="Phage_holin_3_6"/>
</dbReference>
<reference evidence="3 4" key="1">
    <citation type="submission" date="2023-09" db="EMBL/GenBank/DDBJ databases">
        <authorList>
            <person name="Rey-Velasco X."/>
        </authorList>
    </citation>
    <scope>NUCLEOTIDE SEQUENCE [LARGE SCALE GENOMIC DNA]</scope>
    <source>
        <strain evidence="3 4">F158</strain>
    </source>
</reference>
<feature type="transmembrane region" description="Helical" evidence="2">
    <location>
        <begin position="91"/>
        <end position="111"/>
    </location>
</feature>
<gene>
    <name evidence="3" type="ORF">RM543_08725</name>
</gene>
<organism evidence="3 4">
    <name type="scientific">Tropicimonas omnivorans</name>
    <dbReference type="NCBI Taxonomy" id="3075590"/>
    <lineage>
        <taxon>Bacteria</taxon>
        <taxon>Pseudomonadati</taxon>
        <taxon>Pseudomonadota</taxon>
        <taxon>Alphaproteobacteria</taxon>
        <taxon>Rhodobacterales</taxon>
        <taxon>Roseobacteraceae</taxon>
        <taxon>Tropicimonas</taxon>
    </lineage>
</organism>
<accession>A0ABU3DGS6</accession>
<name>A0ABU3DGS6_9RHOB</name>
<feature type="transmembrane region" description="Helical" evidence="2">
    <location>
        <begin position="55"/>
        <end position="85"/>
    </location>
</feature>
<evidence type="ECO:0000313" key="4">
    <source>
        <dbReference type="Proteomes" id="UP001265259"/>
    </source>
</evidence>
<evidence type="ECO:0000313" key="3">
    <source>
        <dbReference type="EMBL" id="MDT0682769.1"/>
    </source>
</evidence>
<evidence type="ECO:0000256" key="1">
    <source>
        <dbReference type="SAM" id="MobiDB-lite"/>
    </source>
</evidence>
<keyword evidence="2" id="KW-0472">Membrane</keyword>
<dbReference type="EMBL" id="JAVRHL010000002">
    <property type="protein sequence ID" value="MDT0682769.1"/>
    <property type="molecule type" value="Genomic_DNA"/>
</dbReference>
<dbReference type="Pfam" id="PF07332">
    <property type="entry name" value="Phage_holin_3_6"/>
    <property type="match status" value="1"/>
</dbReference>
<evidence type="ECO:0000256" key="2">
    <source>
        <dbReference type="SAM" id="Phobius"/>
    </source>
</evidence>
<keyword evidence="2" id="KW-0812">Transmembrane</keyword>
<proteinExistence type="predicted"/>
<dbReference type="Proteomes" id="UP001265259">
    <property type="component" value="Unassembled WGS sequence"/>
</dbReference>
<sequence length="148" mass="15314">MSTRPDPTAPPHEPVAEKGRGPIGLLSDAMNHVSNLLRNEMDLARAEISENVKRAAIAIGLLAAAGIIALVALNVLAAALVAALAETGLEPGWASLIVGVALAVIAFALVAKGSHDLKGTSLAPTRTSKNIKRDAEAVRDTYKENNHG</sequence>
<dbReference type="RefSeq" id="WP_311690639.1">
    <property type="nucleotide sequence ID" value="NZ_JAVRHL010000002.1"/>
</dbReference>
<keyword evidence="2" id="KW-1133">Transmembrane helix</keyword>